<dbReference type="SUPFAM" id="SSF101898">
    <property type="entry name" value="NHL repeat"/>
    <property type="match status" value="1"/>
</dbReference>
<evidence type="ECO:0000256" key="1">
    <source>
        <dbReference type="ARBA" id="ARBA00004196"/>
    </source>
</evidence>
<comment type="subcellular location">
    <subcellularLocation>
        <location evidence="1">Cell envelope</location>
    </subcellularLocation>
</comment>
<dbReference type="eggNOG" id="COG3420">
    <property type="taxonomic scope" value="Bacteria"/>
</dbReference>
<feature type="chain" id="PRO_5003511607" evidence="2">
    <location>
        <begin position="30"/>
        <end position="801"/>
    </location>
</feature>
<dbReference type="EMBL" id="CP003065">
    <property type="protein sequence ID" value="AEV68691.1"/>
    <property type="molecule type" value="Genomic_DNA"/>
</dbReference>
<reference evidence="5" key="1">
    <citation type="submission" date="2011-12" db="EMBL/GenBank/DDBJ databases">
        <title>Complete sequence of Clostridium clariflavum DSM 19732.</title>
        <authorList>
            <consortium name="US DOE Joint Genome Institute"/>
            <person name="Lucas S."/>
            <person name="Han J."/>
            <person name="Lapidus A."/>
            <person name="Cheng J.-F."/>
            <person name="Goodwin L."/>
            <person name="Pitluck S."/>
            <person name="Peters L."/>
            <person name="Teshima H."/>
            <person name="Detter J.C."/>
            <person name="Han C."/>
            <person name="Tapia R."/>
            <person name="Land M."/>
            <person name="Hauser L."/>
            <person name="Kyrpides N."/>
            <person name="Ivanova N."/>
            <person name="Pagani I."/>
            <person name="Kitzmiller T."/>
            <person name="Lynd L."/>
            <person name="Izquierdo J."/>
            <person name="Woyke T."/>
        </authorList>
    </citation>
    <scope>NUCLEOTIDE SEQUENCE [LARGE SCALE GENOMIC DNA]</scope>
    <source>
        <strain evidence="5">DSM 19732 / NBRC 101661 / EBR45</strain>
    </source>
</reference>
<protein>
    <submittedName>
        <fullName evidence="4">Conserved repeat protein</fullName>
    </submittedName>
</protein>
<dbReference type="SUPFAM" id="SSF63829">
    <property type="entry name" value="Calcium-dependent phosphotriesterase"/>
    <property type="match status" value="1"/>
</dbReference>
<dbReference type="eggNOG" id="COG2247">
    <property type="taxonomic scope" value="Bacteria"/>
</dbReference>
<organism evidence="4 5">
    <name type="scientific">Acetivibrio clariflavus (strain DSM 19732 / NBRC 101661 / EBR45)</name>
    <name type="common">Clostridium clariflavum</name>
    <dbReference type="NCBI Taxonomy" id="720554"/>
    <lineage>
        <taxon>Bacteria</taxon>
        <taxon>Bacillati</taxon>
        <taxon>Bacillota</taxon>
        <taxon>Clostridia</taxon>
        <taxon>Eubacteriales</taxon>
        <taxon>Oscillospiraceae</taxon>
        <taxon>Acetivibrio</taxon>
    </lineage>
</organism>
<dbReference type="AlphaFoldDB" id="G8LWM3"/>
<dbReference type="Proteomes" id="UP000005435">
    <property type="component" value="Chromosome"/>
</dbReference>
<name>G8LWM3_ACECE</name>
<dbReference type="InterPro" id="IPR011042">
    <property type="entry name" value="6-blade_b-propeller_TolB-like"/>
</dbReference>
<dbReference type="OrthoDB" id="1939004at2"/>
<dbReference type="eggNOG" id="COG5492">
    <property type="taxonomic scope" value="Bacteria"/>
</dbReference>
<dbReference type="GO" id="GO:0030313">
    <property type="term" value="C:cell envelope"/>
    <property type="evidence" value="ECO:0007669"/>
    <property type="project" value="UniProtKB-SubCell"/>
</dbReference>
<dbReference type="InterPro" id="IPR013378">
    <property type="entry name" value="InlB-like_B-rpt"/>
</dbReference>
<gene>
    <name evidence="4" type="ordered locus">Clocl_2094</name>
</gene>
<dbReference type="Pfam" id="PF18998">
    <property type="entry name" value="Flg_new_2"/>
    <property type="match status" value="2"/>
</dbReference>
<keyword evidence="2" id="KW-0732">Signal</keyword>
<reference evidence="4 5" key="2">
    <citation type="journal article" date="2012" name="Stand. Genomic Sci.">
        <title>Complete Genome Sequence of Clostridium clariflavum DSM 19732.</title>
        <authorList>
            <person name="Izquierdo J.A."/>
            <person name="Goodwin L."/>
            <person name="Davenport K.W."/>
            <person name="Teshima H."/>
            <person name="Bruce D."/>
            <person name="Detter C."/>
            <person name="Tapia R."/>
            <person name="Han S."/>
            <person name="Land M."/>
            <person name="Hauser L."/>
            <person name="Jeffries C.D."/>
            <person name="Han J."/>
            <person name="Pitluck S."/>
            <person name="Nolan M."/>
            <person name="Chen A."/>
            <person name="Huntemann M."/>
            <person name="Mavromatis K."/>
            <person name="Mikhailova N."/>
            <person name="Liolios K."/>
            <person name="Woyke T."/>
            <person name="Lynd L.R."/>
        </authorList>
    </citation>
    <scope>NUCLEOTIDE SEQUENCE [LARGE SCALE GENOMIC DNA]</scope>
    <source>
        <strain evidence="5">DSM 19732 / NBRC 101661 / EBR45</strain>
    </source>
</reference>
<dbReference type="Pfam" id="PF09479">
    <property type="entry name" value="Flg_new"/>
    <property type="match status" value="2"/>
</dbReference>
<dbReference type="Gene3D" id="2.120.10.30">
    <property type="entry name" value="TolB, C-terminal domain"/>
    <property type="match status" value="1"/>
</dbReference>
<feature type="signal peptide" evidence="2">
    <location>
        <begin position="1"/>
        <end position="29"/>
    </location>
</feature>
<dbReference type="InterPro" id="IPR042229">
    <property type="entry name" value="Listeria/Bacterioides_rpt_sf"/>
</dbReference>
<dbReference type="KEGG" id="ccl:Clocl_2094"/>
<evidence type="ECO:0000313" key="4">
    <source>
        <dbReference type="EMBL" id="AEV68691.1"/>
    </source>
</evidence>
<feature type="domain" description="Bacterial repeat" evidence="3">
    <location>
        <begin position="474"/>
        <end position="544"/>
    </location>
</feature>
<sequence length="801" mass="88485" precursor="true">MVRRGLKRFLSSLTLLVMAVGVMSQSVFAAPKVDPKDDIGKPTVISGPKEEKKEKEEKVVSDNGWIVLGQEGFSKKDAEYTTIALDNNGVPYVAYSDAGNGKKVTVKKYTQKGWETVGKEGFSLKAAKNISLAFDNSNIPYVAYIEEPGKRVVVSKLSKDKWVEVGVSAGVGDDVSLAIDSKGTPYVAYTYSIKGLLGLGANGITVSKYVKGIWKPEFNVGSILNNNKYSEPAIAFDVKDNLYVAFSNNGVNVVKASGFDRWSYLNVTSKPKKEVKFISLAIDKEGKVYVAYQGDKEKAVVSNVSEGENWEVSEGKAEFISLVLDSEGTPYVAFADAKNKDKAVVKKYEDGKWNALGDKGISKAKAKFTSIAVDSGDNLYIVYQDDANKKKATVLTYTSKFVVTFDTDGGTPIANQLVPYNGKVQKPEDPVKYGYVFENWYTDKSFTQVFDFNTPVKSNLTLYAKYTKLDGCGLTVKWEGNGSVPGWTNGETKKFKLGEKITLKAVSEDDSKFAYWKDAVGRVVSTEPEYTFELGCEDSFTAYFFEKNKYLVTFKNGNGEIIKSVYLVEDEDIVFPESPSMFGYRFIGWDKTAEEIKASQGDVVVTALFEKIEQTLKVEVYGGSGSGEYKLNDYVIVEANEPEEGKKFAYWEDENGNILSYSTRYGFTVTRDVILNAVYVSEDEEVEEQARIAITNIAFTDDKITFVAERVVPEGNTIVLHGIIATNNPAIGSSDKDFVIGKEGVYKASALTKGLVGVFVLNKAAELDETWYARGYVIYKDSNGNIVTIYSDIEQATRQEL</sequence>
<accession>G8LWM3</accession>
<evidence type="ECO:0000313" key="5">
    <source>
        <dbReference type="Proteomes" id="UP000005435"/>
    </source>
</evidence>
<feature type="domain" description="Bacterial repeat" evidence="3">
    <location>
        <begin position="624"/>
        <end position="680"/>
    </location>
</feature>
<dbReference type="HOGENOM" id="CLU_351169_0_0_9"/>
<proteinExistence type="predicted"/>
<evidence type="ECO:0000256" key="2">
    <source>
        <dbReference type="SAM" id="SignalP"/>
    </source>
</evidence>
<dbReference type="Gene3D" id="2.60.40.4270">
    <property type="entry name" value="Listeria-Bacteroides repeat domain"/>
    <property type="match status" value="1"/>
</dbReference>
<dbReference type="STRING" id="720554.Clocl_2094"/>
<keyword evidence="5" id="KW-1185">Reference proteome</keyword>
<dbReference type="RefSeq" id="WP_014255271.1">
    <property type="nucleotide sequence ID" value="NC_016627.1"/>
</dbReference>
<dbReference type="NCBIfam" id="TIGR02543">
    <property type="entry name" value="List_Bact_rpt"/>
    <property type="match status" value="1"/>
</dbReference>
<evidence type="ECO:0000259" key="3">
    <source>
        <dbReference type="Pfam" id="PF18998"/>
    </source>
</evidence>
<dbReference type="InterPro" id="IPR044060">
    <property type="entry name" value="Bacterial_rp_domain"/>
</dbReference>